<name>A0A1E8E151_9GAMM</name>
<gene>
    <name evidence="1" type="ORF">BJN41_06640</name>
</gene>
<dbReference type="eggNOG" id="ENOG5032NQC">
    <property type="taxonomic scope" value="Bacteria"/>
</dbReference>
<dbReference type="EMBL" id="MKQS01000013">
    <property type="protein sequence ID" value="OFE43340.1"/>
    <property type="molecule type" value="Genomic_DNA"/>
</dbReference>
<dbReference type="Proteomes" id="UP000186931">
    <property type="component" value="Unassembled WGS sequence"/>
</dbReference>
<dbReference type="RefSeq" id="WP_070154516.1">
    <property type="nucleotide sequence ID" value="NZ_JACANQ010000009.1"/>
</dbReference>
<proteinExistence type="predicted"/>
<evidence type="ECO:0000313" key="2">
    <source>
        <dbReference type="Proteomes" id="UP000186931"/>
    </source>
</evidence>
<accession>A0A1E8E151</accession>
<evidence type="ECO:0000313" key="1">
    <source>
        <dbReference type="EMBL" id="OFE43340.1"/>
    </source>
</evidence>
<protein>
    <submittedName>
        <fullName evidence="1">Uncharacterized protein</fullName>
    </submittedName>
</protein>
<organism evidence="1 2">
    <name type="scientific">Acinetobacter towneri</name>
    <dbReference type="NCBI Taxonomy" id="202956"/>
    <lineage>
        <taxon>Bacteria</taxon>
        <taxon>Pseudomonadati</taxon>
        <taxon>Pseudomonadota</taxon>
        <taxon>Gammaproteobacteria</taxon>
        <taxon>Moraxellales</taxon>
        <taxon>Moraxellaceae</taxon>
        <taxon>Acinetobacter</taxon>
    </lineage>
</organism>
<reference evidence="1 2" key="1">
    <citation type="submission" date="2016-10" db="EMBL/GenBank/DDBJ databases">
        <title>Genome of airborne Acinetobacter sp. 5-2Ac02 in the hospital environment: Species near to Acinetobacter towneri.</title>
        <authorList>
            <person name="Barbosa B."/>
            <person name="Fernandez-Garcia L."/>
            <person name="Gato E."/>
            <person name="Leao R."/>
            <person name="Albano R."/>
            <person name="Fernandez B."/>
            <person name="Fernandez-Cuenca F."/>
            <person name="Marques E."/>
            <person name="Tomas M."/>
        </authorList>
    </citation>
    <scope>NUCLEOTIDE SEQUENCE [LARGE SCALE GENOMIC DNA]</scope>
    <source>
        <strain evidence="1 2">5-2Ac02</strain>
    </source>
</reference>
<dbReference type="AlphaFoldDB" id="A0A1E8E151"/>
<sequence length="119" mass="14022">MFSKLTGLFKNKANLEEIAYLEAHKIQWDAEQGYIVDGIVLNNVLAARLNYLSNRRMQKFDDLAQLYSTAMIINEKIDLEIAQQRFNTLLGNTEENLQEFKAIVKKLNDYYRQFLRDQK</sequence>
<dbReference type="STRING" id="202956.BJN41_06640"/>
<comment type="caution">
    <text evidence="1">The sequence shown here is derived from an EMBL/GenBank/DDBJ whole genome shotgun (WGS) entry which is preliminary data.</text>
</comment>